<feature type="transmembrane region" description="Helical" evidence="6">
    <location>
        <begin position="12"/>
        <end position="33"/>
    </location>
</feature>
<evidence type="ECO:0000313" key="9">
    <source>
        <dbReference type="Proteomes" id="UP000241421"/>
    </source>
</evidence>
<dbReference type="Proteomes" id="UP000241421">
    <property type="component" value="Unassembled WGS sequence"/>
</dbReference>
<comment type="subcellular location">
    <subcellularLocation>
        <location evidence="1">Membrane</location>
        <topology evidence="1">Multi-pass membrane protein</topology>
    </subcellularLocation>
</comment>
<dbReference type="EMBL" id="PXWF02000121">
    <property type="protein sequence ID" value="PWF49014.1"/>
    <property type="molecule type" value="Genomic_DNA"/>
</dbReference>
<name>A0A2U2HNC0_9BURK</name>
<accession>A0A2U2HNC0</accession>
<dbReference type="InterPro" id="IPR007267">
    <property type="entry name" value="GtrA_DPMS_TM"/>
</dbReference>
<feature type="domain" description="GtrA/DPMS transmembrane" evidence="7">
    <location>
        <begin position="14"/>
        <end position="124"/>
    </location>
</feature>
<feature type="transmembrane region" description="Helical" evidence="6">
    <location>
        <begin position="96"/>
        <end position="119"/>
    </location>
</feature>
<evidence type="ECO:0000256" key="3">
    <source>
        <dbReference type="ARBA" id="ARBA00022692"/>
    </source>
</evidence>
<dbReference type="PANTHER" id="PTHR38459">
    <property type="entry name" value="PROPHAGE BACTOPRENOL-LINKED GLUCOSE TRANSLOCASE HOMOLOG"/>
    <property type="match status" value="1"/>
</dbReference>
<evidence type="ECO:0000256" key="2">
    <source>
        <dbReference type="ARBA" id="ARBA00009399"/>
    </source>
</evidence>
<feature type="transmembrane region" description="Helical" evidence="6">
    <location>
        <begin position="39"/>
        <end position="57"/>
    </location>
</feature>
<gene>
    <name evidence="8" type="ORF">C7C56_009005</name>
</gene>
<dbReference type="OrthoDB" id="8758470at2"/>
<dbReference type="InterPro" id="IPR051401">
    <property type="entry name" value="GtrA_CellWall_Glycosyl"/>
</dbReference>
<evidence type="ECO:0000313" key="8">
    <source>
        <dbReference type="EMBL" id="PWF49014.1"/>
    </source>
</evidence>
<keyword evidence="4 6" id="KW-1133">Transmembrane helix</keyword>
<dbReference type="AlphaFoldDB" id="A0A2U2HNC0"/>
<keyword evidence="3 6" id="KW-0812">Transmembrane</keyword>
<protein>
    <recommendedName>
        <fullName evidence="7">GtrA/DPMS transmembrane domain-containing protein</fullName>
    </recommendedName>
</protein>
<organism evidence="8 9">
    <name type="scientific">Massilia glaciei</name>
    <dbReference type="NCBI Taxonomy" id="1524097"/>
    <lineage>
        <taxon>Bacteria</taxon>
        <taxon>Pseudomonadati</taxon>
        <taxon>Pseudomonadota</taxon>
        <taxon>Betaproteobacteria</taxon>
        <taxon>Burkholderiales</taxon>
        <taxon>Oxalobacteraceae</taxon>
        <taxon>Telluria group</taxon>
        <taxon>Massilia</taxon>
    </lineage>
</organism>
<proteinExistence type="inferred from homology"/>
<feature type="transmembrane region" description="Helical" evidence="6">
    <location>
        <begin position="69"/>
        <end position="90"/>
    </location>
</feature>
<dbReference type="PANTHER" id="PTHR38459:SF1">
    <property type="entry name" value="PROPHAGE BACTOPRENOL-LINKED GLUCOSE TRANSLOCASE HOMOLOG"/>
    <property type="match status" value="1"/>
</dbReference>
<keyword evidence="9" id="KW-1185">Reference proteome</keyword>
<dbReference type="GO" id="GO:0000271">
    <property type="term" value="P:polysaccharide biosynthetic process"/>
    <property type="evidence" value="ECO:0007669"/>
    <property type="project" value="InterPro"/>
</dbReference>
<sequence>MLKLAARHRQLLVYLVGGALSALVDVGFLQALLAEGVDLFAATSAGFAAGLLFNYTFHARLTFGAPASAFNFVRFLCVIALNYAITLLFVDMSVQWSGGAMAGKLLSLPVVTLNAFVLGKHWVFK</sequence>
<evidence type="ECO:0000256" key="4">
    <source>
        <dbReference type="ARBA" id="ARBA00022989"/>
    </source>
</evidence>
<comment type="caution">
    <text evidence="8">The sequence shown here is derived from an EMBL/GenBank/DDBJ whole genome shotgun (WGS) entry which is preliminary data.</text>
</comment>
<dbReference type="Pfam" id="PF04138">
    <property type="entry name" value="GtrA_DPMS_TM"/>
    <property type="match status" value="1"/>
</dbReference>
<keyword evidence="5 6" id="KW-0472">Membrane</keyword>
<evidence type="ECO:0000259" key="7">
    <source>
        <dbReference type="Pfam" id="PF04138"/>
    </source>
</evidence>
<reference evidence="8 9" key="1">
    <citation type="submission" date="2018-04" db="EMBL/GenBank/DDBJ databases">
        <title>Massilia violaceinigra sp. nov., a novel purple-pigmented bacterium isolated from Tianshan glacier, Xinjiang, China.</title>
        <authorList>
            <person name="Wang H."/>
        </authorList>
    </citation>
    <scope>NUCLEOTIDE SEQUENCE [LARGE SCALE GENOMIC DNA]</scope>
    <source>
        <strain evidence="8 9">B448-2</strain>
    </source>
</reference>
<dbReference type="RefSeq" id="WP_106757101.1">
    <property type="nucleotide sequence ID" value="NZ_PXWF02000121.1"/>
</dbReference>
<evidence type="ECO:0000256" key="1">
    <source>
        <dbReference type="ARBA" id="ARBA00004141"/>
    </source>
</evidence>
<dbReference type="GO" id="GO:0005886">
    <property type="term" value="C:plasma membrane"/>
    <property type="evidence" value="ECO:0007669"/>
    <property type="project" value="TreeGrafter"/>
</dbReference>
<evidence type="ECO:0000256" key="5">
    <source>
        <dbReference type="ARBA" id="ARBA00023136"/>
    </source>
</evidence>
<evidence type="ECO:0000256" key="6">
    <source>
        <dbReference type="SAM" id="Phobius"/>
    </source>
</evidence>
<comment type="similarity">
    <text evidence="2">Belongs to the GtrA family.</text>
</comment>